<reference evidence="1 2" key="1">
    <citation type="journal article" date="2015" name="Int. J. Syst. Evol. Microbiol.">
        <title>Streptomyces gilvifuscus sp. nov., an actinomycete that produces antibacterial compounds isolated from soil.</title>
        <authorList>
            <person name="Nguyen T.M."/>
            <person name="Kim J."/>
        </authorList>
    </citation>
    <scope>NUCLEOTIDE SEQUENCE [LARGE SCALE GENOMIC DNA]</scope>
    <source>
        <strain evidence="1 2">T113</strain>
    </source>
</reference>
<evidence type="ECO:0000313" key="1">
    <source>
        <dbReference type="EMBL" id="MDC2960396.1"/>
    </source>
</evidence>
<accession>A0ABT5G695</accession>
<protein>
    <submittedName>
        <fullName evidence="1">Uncharacterized protein</fullName>
    </submittedName>
</protein>
<gene>
    <name evidence="1" type="ORF">PO587_38820</name>
</gene>
<evidence type="ECO:0000313" key="2">
    <source>
        <dbReference type="Proteomes" id="UP001221328"/>
    </source>
</evidence>
<name>A0ABT5G695_9ACTN</name>
<comment type="caution">
    <text evidence="1">The sequence shown here is derived from an EMBL/GenBank/DDBJ whole genome shotgun (WGS) entry which is preliminary data.</text>
</comment>
<organism evidence="1 2">
    <name type="scientific">Streptomyces gilvifuscus</name>
    <dbReference type="NCBI Taxonomy" id="1550617"/>
    <lineage>
        <taxon>Bacteria</taxon>
        <taxon>Bacillati</taxon>
        <taxon>Actinomycetota</taxon>
        <taxon>Actinomycetes</taxon>
        <taxon>Kitasatosporales</taxon>
        <taxon>Streptomycetaceae</taxon>
        <taxon>Streptomyces</taxon>
    </lineage>
</organism>
<proteinExistence type="predicted"/>
<dbReference type="Proteomes" id="UP001221328">
    <property type="component" value="Unassembled WGS sequence"/>
</dbReference>
<dbReference type="EMBL" id="JAQOSK010000022">
    <property type="protein sequence ID" value="MDC2960396.1"/>
    <property type="molecule type" value="Genomic_DNA"/>
</dbReference>
<dbReference type="RefSeq" id="WP_272178544.1">
    <property type="nucleotide sequence ID" value="NZ_JAQOSK010000022.1"/>
</dbReference>
<sequence>MSLLLAASYVALLWWLLNWGPASTDSGLRAGALAKGWLPLSLILAEVTQSALELGIEQPDAEGGAAAGPGRHAARRGLRGRWARPYFEIVPSDHPGVQAPLGWTLSHTARDDLDRQLSAIVCGKPWTPDTYAVWTNLTAWFPNASRPSAS</sequence>
<keyword evidence="2" id="KW-1185">Reference proteome</keyword>